<feature type="coiled-coil region" evidence="1">
    <location>
        <begin position="222"/>
        <end position="249"/>
    </location>
</feature>
<proteinExistence type="predicted"/>
<dbReference type="Proteomes" id="UP000054359">
    <property type="component" value="Unassembled WGS sequence"/>
</dbReference>
<accession>A0A087SWG8</accession>
<sequence>MKDISNIVQELQSLLIECNNVSKTTLANNIEHYLRAEKDVLDHVKAYLQKEFQCEEGVTFSLKIPERTYLDELKQVQFLQKVLKISKASEVDAIVESRKLETILRFYENYKEFFHNLNISSVALDTKLNNILVSNIKLQKEEKELKSYLSAIISQQVDVQCCEISTACKMEMLHYIQYNEDKLQPSMEALENQRTRLEYLVYRQSMSIKNLLSLKQLMKQTSNFIEKEHAELLNRKVQYKEKINKCHEKSEYLPENSIFASLCKILTHT</sequence>
<dbReference type="EMBL" id="KK112263">
    <property type="protein sequence ID" value="KFM57207.1"/>
    <property type="molecule type" value="Genomic_DNA"/>
</dbReference>
<evidence type="ECO:0000313" key="2">
    <source>
        <dbReference type="EMBL" id="KFM57207.1"/>
    </source>
</evidence>
<keyword evidence="3" id="KW-1185">Reference proteome</keyword>
<reference evidence="2 3" key="1">
    <citation type="submission" date="2013-11" db="EMBL/GenBank/DDBJ databases">
        <title>Genome sequencing of Stegodyphus mimosarum.</title>
        <authorList>
            <person name="Bechsgaard J."/>
        </authorList>
    </citation>
    <scope>NUCLEOTIDE SEQUENCE [LARGE SCALE GENOMIC DNA]</scope>
</reference>
<protein>
    <submittedName>
        <fullName evidence="2">Uncharacterized protein</fullName>
    </submittedName>
</protein>
<gene>
    <name evidence="2" type="ORF">X975_10547</name>
</gene>
<feature type="non-terminal residue" evidence="2">
    <location>
        <position position="269"/>
    </location>
</feature>
<keyword evidence="1" id="KW-0175">Coiled coil</keyword>
<dbReference type="OrthoDB" id="2159690at2759"/>
<dbReference type="AlphaFoldDB" id="A0A087SWG8"/>
<evidence type="ECO:0000256" key="1">
    <source>
        <dbReference type="SAM" id="Coils"/>
    </source>
</evidence>
<name>A0A087SWG8_STEMI</name>
<evidence type="ECO:0000313" key="3">
    <source>
        <dbReference type="Proteomes" id="UP000054359"/>
    </source>
</evidence>
<organism evidence="2 3">
    <name type="scientific">Stegodyphus mimosarum</name>
    <name type="common">African social velvet spider</name>
    <dbReference type="NCBI Taxonomy" id="407821"/>
    <lineage>
        <taxon>Eukaryota</taxon>
        <taxon>Metazoa</taxon>
        <taxon>Ecdysozoa</taxon>
        <taxon>Arthropoda</taxon>
        <taxon>Chelicerata</taxon>
        <taxon>Arachnida</taxon>
        <taxon>Araneae</taxon>
        <taxon>Araneomorphae</taxon>
        <taxon>Entelegynae</taxon>
        <taxon>Eresoidea</taxon>
        <taxon>Eresidae</taxon>
        <taxon>Stegodyphus</taxon>
    </lineage>
</organism>